<evidence type="ECO:0000313" key="3">
    <source>
        <dbReference type="Proteomes" id="UP000322530"/>
    </source>
</evidence>
<name>A0A5A5TER9_9CHLR</name>
<proteinExistence type="predicted"/>
<evidence type="ECO:0000256" key="1">
    <source>
        <dbReference type="SAM" id="Phobius"/>
    </source>
</evidence>
<dbReference type="Proteomes" id="UP000322530">
    <property type="component" value="Unassembled WGS sequence"/>
</dbReference>
<dbReference type="EMBL" id="BIXY01000046">
    <property type="protein sequence ID" value="GCF09573.1"/>
    <property type="molecule type" value="Genomic_DNA"/>
</dbReference>
<gene>
    <name evidence="2" type="ORF">KDI_31370</name>
</gene>
<reference evidence="2 3" key="1">
    <citation type="submission" date="2019-01" db="EMBL/GenBank/DDBJ databases">
        <title>Draft genome sequence of Dictyobacter sp. Uno17.</title>
        <authorList>
            <person name="Wang C.M."/>
            <person name="Zheng Y."/>
            <person name="Sakai Y."/>
            <person name="Abe K."/>
            <person name="Yokota A."/>
            <person name="Yabe S."/>
        </authorList>
    </citation>
    <scope>NUCLEOTIDE SEQUENCE [LARGE SCALE GENOMIC DNA]</scope>
    <source>
        <strain evidence="2 3">Uno17</strain>
    </source>
</reference>
<feature type="transmembrane region" description="Helical" evidence="1">
    <location>
        <begin position="35"/>
        <end position="56"/>
    </location>
</feature>
<dbReference type="AlphaFoldDB" id="A0A5A5TER9"/>
<dbReference type="OrthoDB" id="158224at2"/>
<keyword evidence="1" id="KW-1133">Transmembrane helix</keyword>
<keyword evidence="1" id="KW-0812">Transmembrane</keyword>
<keyword evidence="3" id="KW-1185">Reference proteome</keyword>
<evidence type="ECO:0000313" key="2">
    <source>
        <dbReference type="EMBL" id="GCF09573.1"/>
    </source>
</evidence>
<accession>A0A5A5TER9</accession>
<protein>
    <submittedName>
        <fullName evidence="2">Uncharacterized protein</fullName>
    </submittedName>
</protein>
<sequence>MTQHNRRPLFREHALQHYMQRREEDVLPRIVSPPVFLIVWILFALVIAGGVISWLARVPVYVNGTGIVQSGEQRVNAQQSVVNVLIFVPVDASNHVRAGIPGKAQFSSSGQHYDGTITSIEPLVLSPEAIQTHYKLGCSVAQMVTEPSVAAHMRVLVPANDRLFSGTPLQAQLQTGTQRLLSLLPVFDGLMGGS</sequence>
<keyword evidence="1" id="KW-0472">Membrane</keyword>
<dbReference type="RefSeq" id="WP_149402505.1">
    <property type="nucleotide sequence ID" value="NZ_BIXY01000046.1"/>
</dbReference>
<comment type="caution">
    <text evidence="2">The sequence shown here is derived from an EMBL/GenBank/DDBJ whole genome shotgun (WGS) entry which is preliminary data.</text>
</comment>
<organism evidence="2 3">
    <name type="scientific">Dictyobacter arantiisoli</name>
    <dbReference type="NCBI Taxonomy" id="2014874"/>
    <lineage>
        <taxon>Bacteria</taxon>
        <taxon>Bacillati</taxon>
        <taxon>Chloroflexota</taxon>
        <taxon>Ktedonobacteria</taxon>
        <taxon>Ktedonobacterales</taxon>
        <taxon>Dictyobacteraceae</taxon>
        <taxon>Dictyobacter</taxon>
    </lineage>
</organism>